<dbReference type="InterPro" id="IPR025961">
    <property type="entry name" value="Metal_resist"/>
</dbReference>
<dbReference type="Pfam" id="PF13801">
    <property type="entry name" value="Metal_resist"/>
    <property type="match status" value="1"/>
</dbReference>
<dbReference type="RefSeq" id="WP_140928309.1">
    <property type="nucleotide sequence ID" value="NZ_VFSU01000025.1"/>
</dbReference>
<dbReference type="Gene3D" id="1.20.120.1490">
    <property type="match status" value="1"/>
</dbReference>
<dbReference type="Proteomes" id="UP000319897">
    <property type="component" value="Unassembled WGS sequence"/>
</dbReference>
<evidence type="ECO:0000313" key="1">
    <source>
        <dbReference type="EMBL" id="TPE60711.1"/>
    </source>
</evidence>
<accession>A0A501XJ79</accession>
<dbReference type="OrthoDB" id="7450844at2"/>
<dbReference type="EMBL" id="VFSU01000025">
    <property type="protein sequence ID" value="TPE60711.1"/>
    <property type="molecule type" value="Genomic_DNA"/>
</dbReference>
<keyword evidence="2" id="KW-1185">Reference proteome</keyword>
<comment type="caution">
    <text evidence="1">The sequence shown here is derived from an EMBL/GenBank/DDBJ whole genome shotgun (WGS) entry which is preliminary data.</text>
</comment>
<dbReference type="AlphaFoldDB" id="A0A501XJ79"/>
<organism evidence="1 2">
    <name type="scientific">Sandaracinobacter neustonicus</name>
    <dbReference type="NCBI Taxonomy" id="1715348"/>
    <lineage>
        <taxon>Bacteria</taxon>
        <taxon>Pseudomonadati</taxon>
        <taxon>Pseudomonadota</taxon>
        <taxon>Alphaproteobacteria</taxon>
        <taxon>Sphingomonadales</taxon>
        <taxon>Sphingosinicellaceae</taxon>
        <taxon>Sandaracinobacter</taxon>
    </lineage>
</organism>
<reference evidence="1 2" key="1">
    <citation type="submission" date="2019-06" db="EMBL/GenBank/DDBJ databases">
        <authorList>
            <person name="Lee I."/>
            <person name="Jang G.I."/>
            <person name="Hwang C.Y."/>
        </authorList>
    </citation>
    <scope>NUCLEOTIDE SEQUENCE [LARGE SCALE GENOMIC DNA]</scope>
    <source>
        <strain evidence="1 2">PAMC 28131</strain>
    </source>
</reference>
<evidence type="ECO:0000313" key="2">
    <source>
        <dbReference type="Proteomes" id="UP000319897"/>
    </source>
</evidence>
<proteinExistence type="predicted"/>
<sequence length="147" mass="16018">MSRTWRQTLLVLLVALLAGMAGAWLGPQILARTHGNGTSFHEAVHRELDLTADQSARIDALERSFAVQRKALELEMRQANAELAAAIESEGAYGPAVTASVDHFHMAMGELQKATIEHVFAMRAVLTPDQAAKFDRTVVDALTAEPR</sequence>
<protein>
    <submittedName>
        <fullName evidence="1">Periplasmic heavy metal sensor</fullName>
    </submittedName>
</protein>
<name>A0A501XJ79_9SPHN</name>
<gene>
    <name evidence="1" type="ORF">FJQ54_10170</name>
</gene>